<accession>A5G5M9</accession>
<proteinExistence type="inferred from homology"/>
<evidence type="ECO:0000256" key="1">
    <source>
        <dbReference type="ARBA" id="ARBA00001400"/>
    </source>
</evidence>
<name>A5G5M9_GEOUR</name>
<keyword evidence="5" id="KW-0004">4Fe-4S</keyword>
<dbReference type="CDD" id="cd10030">
    <property type="entry name" value="UDG-F4_TTUDGA_SPO1dp_like"/>
    <property type="match status" value="1"/>
</dbReference>
<evidence type="ECO:0000256" key="2">
    <source>
        <dbReference type="ARBA" id="ARBA00006521"/>
    </source>
</evidence>
<comment type="similarity">
    <text evidence="2">Belongs to the uracil-DNA glycosylase (UDG) superfamily. Type 4 (UDGa) family.</text>
</comment>
<keyword evidence="7" id="KW-0227">DNA damage</keyword>
<protein>
    <recommendedName>
        <fullName evidence="4">Type-4 uracil-DNA glycosylase</fullName>
        <ecNumber evidence="3">3.2.2.27</ecNumber>
    </recommendedName>
</protein>
<evidence type="ECO:0000256" key="7">
    <source>
        <dbReference type="ARBA" id="ARBA00022763"/>
    </source>
</evidence>
<evidence type="ECO:0000256" key="12">
    <source>
        <dbReference type="SAM" id="MobiDB-lite"/>
    </source>
</evidence>
<dbReference type="InterPro" id="IPR005122">
    <property type="entry name" value="Uracil-DNA_glycosylase-like"/>
</dbReference>
<dbReference type="SMART" id="SM00987">
    <property type="entry name" value="UreE_C"/>
    <property type="match status" value="1"/>
</dbReference>
<organism evidence="14 15">
    <name type="scientific">Geotalea uraniireducens (strain Rf4)</name>
    <name type="common">Geobacter uraniireducens</name>
    <dbReference type="NCBI Taxonomy" id="351605"/>
    <lineage>
        <taxon>Bacteria</taxon>
        <taxon>Pseudomonadati</taxon>
        <taxon>Thermodesulfobacteriota</taxon>
        <taxon>Desulfuromonadia</taxon>
        <taxon>Geobacterales</taxon>
        <taxon>Geobacteraceae</taxon>
        <taxon>Geotalea</taxon>
    </lineage>
</organism>
<dbReference type="Gene3D" id="3.40.470.10">
    <property type="entry name" value="Uracil-DNA glycosylase-like domain"/>
    <property type="match status" value="1"/>
</dbReference>
<evidence type="ECO:0000256" key="3">
    <source>
        <dbReference type="ARBA" id="ARBA00012030"/>
    </source>
</evidence>
<evidence type="ECO:0000256" key="10">
    <source>
        <dbReference type="ARBA" id="ARBA00023014"/>
    </source>
</evidence>
<dbReference type="PANTHER" id="PTHR33693">
    <property type="entry name" value="TYPE-5 URACIL-DNA GLYCOSYLASE"/>
    <property type="match status" value="1"/>
</dbReference>
<reference evidence="14 15" key="1">
    <citation type="submission" date="2007-05" db="EMBL/GenBank/DDBJ databases">
        <title>Complete sequence of Geobacter uraniireducens Rf4.</title>
        <authorList>
            <consortium name="US DOE Joint Genome Institute"/>
            <person name="Copeland A."/>
            <person name="Lucas S."/>
            <person name="Lapidus A."/>
            <person name="Barry K."/>
            <person name="Detter J.C."/>
            <person name="Glavina del Rio T."/>
            <person name="Hammon N."/>
            <person name="Israni S."/>
            <person name="Dalin E."/>
            <person name="Tice H."/>
            <person name="Pitluck S."/>
            <person name="Chertkov O."/>
            <person name="Brettin T."/>
            <person name="Bruce D."/>
            <person name="Han C."/>
            <person name="Schmutz J."/>
            <person name="Larimer F."/>
            <person name="Land M."/>
            <person name="Hauser L."/>
            <person name="Kyrpides N."/>
            <person name="Mikhailova N."/>
            <person name="Shelobolina E."/>
            <person name="Aklujkar M."/>
            <person name="Lovley D."/>
            <person name="Richardson P."/>
        </authorList>
    </citation>
    <scope>NUCLEOTIDE SEQUENCE [LARGE SCALE GENOMIC DNA]</scope>
    <source>
        <strain evidence="14 15">Rf4</strain>
    </source>
</reference>
<keyword evidence="8" id="KW-0378">Hydrolase</keyword>
<evidence type="ECO:0000256" key="6">
    <source>
        <dbReference type="ARBA" id="ARBA00022723"/>
    </source>
</evidence>
<dbReference type="EMBL" id="CP000698">
    <property type="protein sequence ID" value="ABQ27097.1"/>
    <property type="molecule type" value="Genomic_DNA"/>
</dbReference>
<dbReference type="Pfam" id="PF03167">
    <property type="entry name" value="UDG"/>
    <property type="match status" value="1"/>
</dbReference>
<dbReference type="SUPFAM" id="SSF52141">
    <property type="entry name" value="Uracil-DNA glycosylase-like"/>
    <property type="match status" value="1"/>
</dbReference>
<dbReference type="Proteomes" id="UP000006695">
    <property type="component" value="Chromosome"/>
</dbReference>
<comment type="catalytic activity">
    <reaction evidence="1">
        <text>Hydrolyzes single-stranded DNA or mismatched double-stranded DNA and polynucleotides, releasing free uracil.</text>
        <dbReference type="EC" id="3.2.2.27"/>
    </reaction>
</comment>
<dbReference type="RefSeq" id="WP_011939766.1">
    <property type="nucleotide sequence ID" value="NC_009483.1"/>
</dbReference>
<dbReference type="GO" id="GO:0004844">
    <property type="term" value="F:uracil DNA N-glycosylase activity"/>
    <property type="evidence" value="ECO:0007669"/>
    <property type="project" value="UniProtKB-EC"/>
</dbReference>
<evidence type="ECO:0000256" key="9">
    <source>
        <dbReference type="ARBA" id="ARBA00023004"/>
    </source>
</evidence>
<dbReference type="InterPro" id="IPR051536">
    <property type="entry name" value="UDG_Type-4/5"/>
</dbReference>
<evidence type="ECO:0000259" key="13">
    <source>
        <dbReference type="SMART" id="SM00986"/>
    </source>
</evidence>
<dbReference type="HOGENOM" id="CLU_044815_1_3_7"/>
<evidence type="ECO:0000256" key="11">
    <source>
        <dbReference type="ARBA" id="ARBA00023204"/>
    </source>
</evidence>
<dbReference type="OrthoDB" id="5290748at2"/>
<sequence>MKEQNEAQGLVASLRAYLEELQETGVDGLPFAETAPSSAAGPLKKSAPDSIAFPASAPGMSVKTPSEAAGGKGETLEELRLELAACSRCKLGETRTNLVFGVGNPHARLVFVGEAPGRDEDLQGEPFVGEAGQLLTKIIEAMQFKRNEVYICNVLKCRPPNNRNPQQDEIEQCQPFLLRQLKAIGPEVIVCLGTFAAQTLLETKEPISKMRGRFHDYHGIPLMPTFHPAYLLRNAGMKREVWSDMQQVMNLLGVEVHKK</sequence>
<evidence type="ECO:0000256" key="8">
    <source>
        <dbReference type="ARBA" id="ARBA00022801"/>
    </source>
</evidence>
<dbReference type="InterPro" id="IPR005273">
    <property type="entry name" value="Ura-DNA_glyco_family4"/>
</dbReference>
<dbReference type="AlphaFoldDB" id="A5G5M9"/>
<dbReference type="EC" id="3.2.2.27" evidence="3"/>
<dbReference type="PANTHER" id="PTHR33693:SF1">
    <property type="entry name" value="TYPE-4 URACIL-DNA GLYCOSYLASE"/>
    <property type="match status" value="1"/>
</dbReference>
<gene>
    <name evidence="14" type="ordered locus">Gura_2925</name>
</gene>
<dbReference type="STRING" id="351605.Gura_2925"/>
<dbReference type="NCBIfam" id="TIGR00758">
    <property type="entry name" value="UDG_fam4"/>
    <property type="match status" value="1"/>
</dbReference>
<feature type="domain" description="Uracil-DNA glycosylase-like" evidence="13">
    <location>
        <begin position="100"/>
        <end position="246"/>
    </location>
</feature>
<dbReference type="SMART" id="SM00986">
    <property type="entry name" value="UDG"/>
    <property type="match status" value="1"/>
</dbReference>
<evidence type="ECO:0000256" key="4">
    <source>
        <dbReference type="ARBA" id="ARBA00019403"/>
    </source>
</evidence>
<evidence type="ECO:0000256" key="5">
    <source>
        <dbReference type="ARBA" id="ARBA00022485"/>
    </source>
</evidence>
<keyword evidence="9" id="KW-0408">Iron</keyword>
<feature type="region of interest" description="Disordered" evidence="12">
    <location>
        <begin position="32"/>
        <end position="71"/>
    </location>
</feature>
<evidence type="ECO:0000313" key="15">
    <source>
        <dbReference type="Proteomes" id="UP000006695"/>
    </source>
</evidence>
<evidence type="ECO:0000313" key="14">
    <source>
        <dbReference type="EMBL" id="ABQ27097.1"/>
    </source>
</evidence>
<keyword evidence="11" id="KW-0234">DNA repair</keyword>
<keyword evidence="15" id="KW-1185">Reference proteome</keyword>
<dbReference type="KEGG" id="gur:Gura_2925"/>
<dbReference type="InterPro" id="IPR036895">
    <property type="entry name" value="Uracil-DNA_glycosylase-like_sf"/>
</dbReference>
<dbReference type="GO" id="GO:0006281">
    <property type="term" value="P:DNA repair"/>
    <property type="evidence" value="ECO:0007669"/>
    <property type="project" value="UniProtKB-KW"/>
</dbReference>
<keyword evidence="10" id="KW-0411">Iron-sulfur</keyword>
<dbReference type="GO" id="GO:0051539">
    <property type="term" value="F:4 iron, 4 sulfur cluster binding"/>
    <property type="evidence" value="ECO:0007669"/>
    <property type="project" value="UniProtKB-KW"/>
</dbReference>
<keyword evidence="6" id="KW-0479">Metal-binding</keyword>
<dbReference type="GO" id="GO:0046872">
    <property type="term" value="F:metal ion binding"/>
    <property type="evidence" value="ECO:0007669"/>
    <property type="project" value="UniProtKB-KW"/>
</dbReference>